<dbReference type="AlphaFoldDB" id="A0A1F7IAD7"/>
<dbReference type="InterPro" id="IPR036291">
    <property type="entry name" value="NAD(P)-bd_dom_sf"/>
</dbReference>
<organism evidence="3 4">
    <name type="scientific">Candidatus Roizmanbacteria bacterium RIFCSPLOWO2_01_FULL_37_12</name>
    <dbReference type="NCBI Taxonomy" id="1802056"/>
    <lineage>
        <taxon>Bacteria</taxon>
        <taxon>Candidatus Roizmaniibacteriota</taxon>
    </lineage>
</organism>
<dbReference type="PANTHER" id="PTHR43000">
    <property type="entry name" value="DTDP-D-GLUCOSE 4,6-DEHYDRATASE-RELATED"/>
    <property type="match status" value="1"/>
</dbReference>
<dbReference type="CDD" id="cd08946">
    <property type="entry name" value="SDR_e"/>
    <property type="match status" value="1"/>
</dbReference>
<evidence type="ECO:0000256" key="1">
    <source>
        <dbReference type="ARBA" id="ARBA00007637"/>
    </source>
</evidence>
<dbReference type="Gene3D" id="3.40.50.720">
    <property type="entry name" value="NAD(P)-binding Rossmann-like Domain"/>
    <property type="match status" value="1"/>
</dbReference>
<dbReference type="SUPFAM" id="SSF51735">
    <property type="entry name" value="NAD(P)-binding Rossmann-fold domains"/>
    <property type="match status" value="1"/>
</dbReference>
<accession>A0A1F7IAD7</accession>
<protein>
    <recommendedName>
        <fullName evidence="2">NAD-dependent epimerase/dehydratase domain-containing protein</fullName>
    </recommendedName>
</protein>
<evidence type="ECO:0000313" key="3">
    <source>
        <dbReference type="EMBL" id="OGK40309.1"/>
    </source>
</evidence>
<sequence>MNICITGALGHIGSSLIRNLKSRDIGRVFLIDNLNKQRYCSLFDLPNKPKFVFVETDILSKKMELIVKDSDIVIHLAAISDAESSIKEAAEVNRVNRVGLRYIVKLCSKYHKSLLFPSTTSVYGSSAKILNEESTGKNIQPQSPYAESKLYGEKYIMSEAQKKGFKYTILRFGTIFGYSIGMRFNTAVNKFVYQAATDQNITVWKTALNQKRPYCDLVDCISAINYVIESNLFNNQIYNIVTLNLTVKDIIVEIKKFIPQVKISFIKSAIMNKLSYSVSNEKSLKKGFKYSGNLNRSIKKYIQKLGNVSFLVKKI</sequence>
<dbReference type="EMBL" id="MGAG01000026">
    <property type="protein sequence ID" value="OGK40309.1"/>
    <property type="molecule type" value="Genomic_DNA"/>
</dbReference>
<name>A0A1F7IAD7_9BACT</name>
<dbReference type="Proteomes" id="UP000177698">
    <property type="component" value="Unassembled WGS sequence"/>
</dbReference>
<feature type="domain" description="NAD-dependent epimerase/dehydratase" evidence="2">
    <location>
        <begin position="3"/>
        <end position="240"/>
    </location>
</feature>
<evidence type="ECO:0000313" key="4">
    <source>
        <dbReference type="Proteomes" id="UP000177698"/>
    </source>
</evidence>
<reference evidence="3 4" key="1">
    <citation type="journal article" date="2016" name="Nat. Commun.">
        <title>Thousands of microbial genomes shed light on interconnected biogeochemical processes in an aquifer system.</title>
        <authorList>
            <person name="Anantharaman K."/>
            <person name="Brown C.T."/>
            <person name="Hug L.A."/>
            <person name="Sharon I."/>
            <person name="Castelle C.J."/>
            <person name="Probst A.J."/>
            <person name="Thomas B.C."/>
            <person name="Singh A."/>
            <person name="Wilkins M.J."/>
            <person name="Karaoz U."/>
            <person name="Brodie E.L."/>
            <person name="Williams K.H."/>
            <person name="Hubbard S.S."/>
            <person name="Banfield J.F."/>
        </authorList>
    </citation>
    <scope>NUCLEOTIDE SEQUENCE [LARGE SCALE GENOMIC DNA]</scope>
</reference>
<dbReference type="STRING" id="1802056.A2954_02815"/>
<comment type="caution">
    <text evidence="3">The sequence shown here is derived from an EMBL/GenBank/DDBJ whole genome shotgun (WGS) entry which is preliminary data.</text>
</comment>
<comment type="similarity">
    <text evidence="1">Belongs to the NAD(P)-dependent epimerase/dehydratase family.</text>
</comment>
<proteinExistence type="inferred from homology"/>
<dbReference type="Pfam" id="PF01370">
    <property type="entry name" value="Epimerase"/>
    <property type="match status" value="1"/>
</dbReference>
<evidence type="ECO:0000259" key="2">
    <source>
        <dbReference type="Pfam" id="PF01370"/>
    </source>
</evidence>
<dbReference type="InterPro" id="IPR001509">
    <property type="entry name" value="Epimerase_deHydtase"/>
</dbReference>
<gene>
    <name evidence="3" type="ORF">A2954_02815</name>
</gene>